<dbReference type="InterPro" id="IPR009647">
    <property type="entry name" value="PBP_C"/>
</dbReference>
<comment type="similarity">
    <text evidence="2">In the C-terminal section; belongs to the transpeptidase family.</text>
</comment>
<feature type="domain" description="Penicillin-binding C-terminal" evidence="14">
    <location>
        <begin position="698"/>
        <end position="783"/>
    </location>
</feature>
<evidence type="ECO:0000256" key="4">
    <source>
        <dbReference type="ARBA" id="ARBA00022645"/>
    </source>
</evidence>
<evidence type="ECO:0000256" key="8">
    <source>
        <dbReference type="ARBA" id="ARBA00022801"/>
    </source>
</evidence>
<dbReference type="EC" id="2.4.99.28" evidence="10"/>
<proteinExistence type="inferred from homology"/>
<dbReference type="Pfam" id="PF06832">
    <property type="entry name" value="BiPBP_C"/>
    <property type="match status" value="1"/>
</dbReference>
<dbReference type="InterPro" id="IPR050396">
    <property type="entry name" value="Glycosyltr_51/Transpeptidase"/>
</dbReference>
<feature type="domain" description="Glycosyl transferase family 51" evidence="13">
    <location>
        <begin position="71"/>
        <end position="230"/>
    </location>
</feature>
<evidence type="ECO:0000313" key="15">
    <source>
        <dbReference type="EMBL" id="MUU79451.1"/>
    </source>
</evidence>
<evidence type="ECO:0000256" key="7">
    <source>
        <dbReference type="ARBA" id="ARBA00022679"/>
    </source>
</evidence>
<evidence type="ECO:0000256" key="11">
    <source>
        <dbReference type="ARBA" id="ARBA00049902"/>
    </source>
</evidence>
<evidence type="ECO:0000259" key="13">
    <source>
        <dbReference type="Pfam" id="PF00912"/>
    </source>
</evidence>
<dbReference type="SUPFAM" id="SSF56601">
    <property type="entry name" value="beta-lactamase/transpeptidase-like"/>
    <property type="match status" value="1"/>
</dbReference>
<dbReference type="InterPro" id="IPR012338">
    <property type="entry name" value="Beta-lactam/transpept-like"/>
</dbReference>
<dbReference type="Pfam" id="PF00912">
    <property type="entry name" value="Transgly"/>
    <property type="match status" value="1"/>
</dbReference>
<evidence type="ECO:0000256" key="1">
    <source>
        <dbReference type="ARBA" id="ARBA00004752"/>
    </source>
</evidence>
<protein>
    <recommendedName>
        <fullName evidence="10">peptidoglycan glycosyltransferase</fullName>
        <ecNumber evidence="10">2.4.99.28</ecNumber>
    </recommendedName>
</protein>
<accession>A0A6L6UAQ8</accession>
<keyword evidence="4" id="KW-0121">Carboxypeptidase</keyword>
<dbReference type="InterPro" id="IPR001264">
    <property type="entry name" value="Glyco_trans_51"/>
</dbReference>
<dbReference type="InterPro" id="IPR036950">
    <property type="entry name" value="PBP_transglycosylase"/>
</dbReference>
<dbReference type="GO" id="GO:0006508">
    <property type="term" value="P:proteolysis"/>
    <property type="evidence" value="ECO:0007669"/>
    <property type="project" value="UniProtKB-KW"/>
</dbReference>
<dbReference type="GO" id="GO:0004180">
    <property type="term" value="F:carboxypeptidase activity"/>
    <property type="evidence" value="ECO:0007669"/>
    <property type="project" value="UniProtKB-KW"/>
</dbReference>
<keyword evidence="8" id="KW-0378">Hydrolase</keyword>
<dbReference type="InterPro" id="IPR023346">
    <property type="entry name" value="Lysozyme-like_dom_sf"/>
</dbReference>
<reference evidence="15 16" key="1">
    <citation type="submission" date="2019-12" db="EMBL/GenBank/DDBJ databases">
        <authorList>
            <person name="Li J."/>
        </authorList>
    </citation>
    <scope>NUCLEOTIDE SEQUENCE [LARGE SCALE GENOMIC DNA]</scope>
    <source>
        <strain evidence="15 16">HL2-2</strain>
    </source>
</reference>
<dbReference type="InterPro" id="IPR001460">
    <property type="entry name" value="PCN-bd_Tpept"/>
</dbReference>
<organism evidence="15 16">
    <name type="scientific">Winogradskyella endarachnes</name>
    <dbReference type="NCBI Taxonomy" id="2681965"/>
    <lineage>
        <taxon>Bacteria</taxon>
        <taxon>Pseudomonadati</taxon>
        <taxon>Bacteroidota</taxon>
        <taxon>Flavobacteriia</taxon>
        <taxon>Flavobacteriales</taxon>
        <taxon>Flavobacteriaceae</taxon>
        <taxon>Winogradskyella</taxon>
    </lineage>
</organism>
<keyword evidence="16" id="KW-1185">Reference proteome</keyword>
<keyword evidence="6" id="KW-0328">Glycosyltransferase</keyword>
<evidence type="ECO:0000256" key="9">
    <source>
        <dbReference type="ARBA" id="ARBA00023268"/>
    </source>
</evidence>
<keyword evidence="7" id="KW-0808">Transferase</keyword>
<dbReference type="AlphaFoldDB" id="A0A6L6UAQ8"/>
<dbReference type="GO" id="GO:0008955">
    <property type="term" value="F:peptidoglycan glycosyltransferase activity"/>
    <property type="evidence" value="ECO:0007669"/>
    <property type="project" value="UniProtKB-EC"/>
</dbReference>
<dbReference type="EMBL" id="WOWS01000005">
    <property type="protein sequence ID" value="MUU79451.1"/>
    <property type="molecule type" value="Genomic_DNA"/>
</dbReference>
<evidence type="ECO:0000256" key="5">
    <source>
        <dbReference type="ARBA" id="ARBA00022670"/>
    </source>
</evidence>
<keyword evidence="5" id="KW-0645">Protease</keyword>
<sequence>MYSKLIKTLKFHNFLNRHRVKSMVILTLLVAYYFCLPKTLFKDPTATVITSDSNELLGALIADDGQWRFPANDSVPDKFKLCILQFEDEYFYKHPGFNPVSIFKALKGNLNSGSVKRGGSTLTQQVIRLSRKGQSRTYFEKLKEIILATRLEFRLSKDEILNLYASHAPFGGNVVGIDAAAWRYFNRNANNLSWAESATLAVLPNAPSLIYPGKNQERLLDKRNRLLRKLYNNEIIDQLTYELSIAESLPQKPYPLPQIAPHLLQKVAKKNRGERIKTTVNIALQEQANTIVKQHYNHLKQNEIYNISVLVLDVKTREVLTYIGNSPTDDAHQKSVDIVDKPRSTGSILKPFLYAAMLDAGDLLPNTLVADVPTQFGSYQPKNYNQTYDGAVHANEALSRSLNVPIVRMLQEFGLDRFYHYLKALQLKDLKYNANHYGLSLVLGGAESNLWDLCKSYAALSSTLNHFNENSSKYYSNEFCQPIYKSDEIINFGKQSTQKDVFDAASIYLTFESMKQVNRPQSDESWEYYDSSQEIAWKTGTSFGFRDAWAIGTTKDYVVGVWVGNADGEGRPGLVGVQTAAPILFDVFDLLPKSNWFNQPFDEMLEVKICKKSGYRASSICDATEMQFIQASGKKTEPCPFHKLVHLDVAERYQVNSSCEAISNIINKSWFVLPPLQAHYFKSKNPYYKPLPPFRNDCVESSGISMEFIYPNQQSTIYLPKDFNGKTNDLILKVAHSKPEIELHWYIDSEYIGSTKDIHDMAVLPSTGEHIITVTDELGNSLKHKITILD</sequence>
<evidence type="ECO:0000259" key="14">
    <source>
        <dbReference type="Pfam" id="PF06832"/>
    </source>
</evidence>
<dbReference type="GO" id="GO:0008658">
    <property type="term" value="F:penicillin binding"/>
    <property type="evidence" value="ECO:0007669"/>
    <property type="project" value="InterPro"/>
</dbReference>
<evidence type="ECO:0000256" key="2">
    <source>
        <dbReference type="ARBA" id="ARBA00007090"/>
    </source>
</evidence>
<dbReference type="PANTHER" id="PTHR32282">
    <property type="entry name" value="BINDING PROTEIN TRANSPEPTIDASE, PUTATIVE-RELATED"/>
    <property type="match status" value="1"/>
</dbReference>
<dbReference type="Proteomes" id="UP000478208">
    <property type="component" value="Unassembled WGS sequence"/>
</dbReference>
<evidence type="ECO:0000256" key="3">
    <source>
        <dbReference type="ARBA" id="ARBA00007739"/>
    </source>
</evidence>
<dbReference type="NCBIfam" id="TIGR02073">
    <property type="entry name" value="PBP_1c"/>
    <property type="match status" value="1"/>
</dbReference>
<dbReference type="SUPFAM" id="SSF53955">
    <property type="entry name" value="Lysozyme-like"/>
    <property type="match status" value="1"/>
</dbReference>
<comment type="pathway">
    <text evidence="1">Cell wall biogenesis; peptidoglycan biosynthesis.</text>
</comment>
<dbReference type="GO" id="GO:0030288">
    <property type="term" value="C:outer membrane-bounded periplasmic space"/>
    <property type="evidence" value="ECO:0007669"/>
    <property type="project" value="TreeGrafter"/>
</dbReference>
<comment type="similarity">
    <text evidence="3">In the N-terminal section; belongs to the glycosyltransferase 51 family.</text>
</comment>
<dbReference type="Gene3D" id="1.10.3810.10">
    <property type="entry name" value="Biosynthetic peptidoglycan transglycosylase-like"/>
    <property type="match status" value="1"/>
</dbReference>
<evidence type="ECO:0000313" key="16">
    <source>
        <dbReference type="Proteomes" id="UP000478208"/>
    </source>
</evidence>
<comment type="caution">
    <text evidence="15">The sequence shown here is derived from an EMBL/GenBank/DDBJ whole genome shotgun (WGS) entry which is preliminary data.</text>
</comment>
<evidence type="ECO:0000256" key="10">
    <source>
        <dbReference type="ARBA" id="ARBA00044770"/>
    </source>
</evidence>
<keyword evidence="9" id="KW-0511">Multifunctional enzyme</keyword>
<dbReference type="Pfam" id="PF00905">
    <property type="entry name" value="Transpeptidase"/>
    <property type="match status" value="1"/>
</dbReference>
<dbReference type="Gene3D" id="3.40.710.10">
    <property type="entry name" value="DD-peptidase/beta-lactamase superfamily"/>
    <property type="match status" value="1"/>
</dbReference>
<comment type="catalytic activity">
    <reaction evidence="11">
        <text>[GlcNAc-(1-&gt;4)-Mur2Ac(oyl-L-Ala-gamma-D-Glu-L-Lys-D-Ala-D-Ala)](n)-di-trans,octa-cis-undecaprenyl diphosphate + beta-D-GlcNAc-(1-&gt;4)-Mur2Ac(oyl-L-Ala-gamma-D-Glu-L-Lys-D-Ala-D-Ala)-di-trans,octa-cis-undecaprenyl diphosphate = [GlcNAc-(1-&gt;4)-Mur2Ac(oyl-L-Ala-gamma-D-Glu-L-Lys-D-Ala-D-Ala)](n+1)-di-trans,octa-cis-undecaprenyl diphosphate + di-trans,octa-cis-undecaprenyl diphosphate + H(+)</text>
        <dbReference type="Rhea" id="RHEA:23708"/>
        <dbReference type="Rhea" id="RHEA-COMP:9602"/>
        <dbReference type="Rhea" id="RHEA-COMP:9603"/>
        <dbReference type="ChEBI" id="CHEBI:15378"/>
        <dbReference type="ChEBI" id="CHEBI:58405"/>
        <dbReference type="ChEBI" id="CHEBI:60033"/>
        <dbReference type="ChEBI" id="CHEBI:78435"/>
        <dbReference type="EC" id="2.4.99.28"/>
    </reaction>
</comment>
<dbReference type="PANTHER" id="PTHR32282:SF15">
    <property type="entry name" value="PENICILLIN-BINDING PROTEIN 1C"/>
    <property type="match status" value="1"/>
</dbReference>
<name>A0A6L6UAQ8_9FLAO</name>
<gene>
    <name evidence="15" type="primary">pbpC</name>
    <name evidence="15" type="ORF">GN138_13425</name>
</gene>
<feature type="domain" description="Penicillin-binding protein transpeptidase" evidence="12">
    <location>
        <begin position="308"/>
        <end position="566"/>
    </location>
</feature>
<dbReference type="InterPro" id="IPR011815">
    <property type="entry name" value="PBP_1c"/>
</dbReference>
<evidence type="ECO:0000259" key="12">
    <source>
        <dbReference type="Pfam" id="PF00905"/>
    </source>
</evidence>
<dbReference type="GO" id="GO:0009252">
    <property type="term" value="P:peptidoglycan biosynthetic process"/>
    <property type="evidence" value="ECO:0007669"/>
    <property type="project" value="InterPro"/>
</dbReference>
<evidence type="ECO:0000256" key="6">
    <source>
        <dbReference type="ARBA" id="ARBA00022676"/>
    </source>
</evidence>